<reference evidence="2" key="1">
    <citation type="submission" date="2019-10" db="EMBL/GenBank/DDBJ databases">
        <authorList>
            <person name="Soares A.E.R."/>
            <person name="Aleixo A."/>
            <person name="Schneider P."/>
            <person name="Miyaki C.Y."/>
            <person name="Schneider M.P."/>
            <person name="Mello C."/>
            <person name="Vasconcelos A.T.R."/>
        </authorList>
    </citation>
    <scope>NUCLEOTIDE SEQUENCE</scope>
    <source>
        <tissue evidence="2">Muscle</tissue>
    </source>
</reference>
<feature type="domain" description="Reverse transcriptase" evidence="1">
    <location>
        <begin position="1"/>
        <end position="205"/>
    </location>
</feature>
<evidence type="ECO:0000313" key="3">
    <source>
        <dbReference type="Proteomes" id="UP001145742"/>
    </source>
</evidence>
<dbReference type="Pfam" id="PF00078">
    <property type="entry name" value="RVT_1"/>
    <property type="match status" value="1"/>
</dbReference>
<gene>
    <name evidence="2" type="ORF">WISP_62724</name>
</gene>
<accession>A0ABQ9D9Y7</accession>
<evidence type="ECO:0000259" key="1">
    <source>
        <dbReference type="PROSITE" id="PS50878"/>
    </source>
</evidence>
<name>A0ABQ9D9Y7_9PASS</name>
<dbReference type="EMBL" id="WHWB01033738">
    <property type="protein sequence ID" value="KAJ7417745.1"/>
    <property type="molecule type" value="Genomic_DNA"/>
</dbReference>
<proteinExistence type="predicted"/>
<protein>
    <submittedName>
        <fullName evidence="2">Ig heavy chain V region C3-like protein</fullName>
    </submittedName>
</protein>
<evidence type="ECO:0000313" key="2">
    <source>
        <dbReference type="EMBL" id="KAJ7417745.1"/>
    </source>
</evidence>
<keyword evidence="3" id="KW-1185">Reference proteome</keyword>
<organism evidence="2 3">
    <name type="scientific">Willisornis vidua</name>
    <name type="common">Xingu scale-backed antbird</name>
    <dbReference type="NCBI Taxonomy" id="1566151"/>
    <lineage>
        <taxon>Eukaryota</taxon>
        <taxon>Metazoa</taxon>
        <taxon>Chordata</taxon>
        <taxon>Craniata</taxon>
        <taxon>Vertebrata</taxon>
        <taxon>Euteleostomi</taxon>
        <taxon>Archelosauria</taxon>
        <taxon>Archosauria</taxon>
        <taxon>Dinosauria</taxon>
        <taxon>Saurischia</taxon>
        <taxon>Theropoda</taxon>
        <taxon>Coelurosauria</taxon>
        <taxon>Aves</taxon>
        <taxon>Neognathae</taxon>
        <taxon>Neoaves</taxon>
        <taxon>Telluraves</taxon>
        <taxon>Australaves</taxon>
        <taxon>Passeriformes</taxon>
        <taxon>Thamnophilidae</taxon>
        <taxon>Willisornis</taxon>
    </lineage>
</organism>
<dbReference type="PROSITE" id="PS50878">
    <property type="entry name" value="RT_POL"/>
    <property type="match status" value="1"/>
</dbReference>
<dbReference type="Proteomes" id="UP001145742">
    <property type="component" value="Unassembled WGS sequence"/>
</dbReference>
<sequence>MQTIGGSSFLPEIKLSEVTEYRDLLRAPHTIDPRWDKPGDLDTSAGFDETLYSVLESLVNKTMFKIIDQILPEAVLKHMKDREVIGDNQHSFSRGKSWLTNPVAIYDGATTSVDKGRATDAIYLDFCKAFDMAPPNILLSKFEGDRVDEWTVRWVRNGLQGHIQRVVTNGSESQCTSVTSGAPQGSILGPVLFNVFVNDTDKGVE</sequence>
<dbReference type="InterPro" id="IPR000477">
    <property type="entry name" value="RT_dom"/>
</dbReference>
<comment type="caution">
    <text evidence="2">The sequence shown here is derived from an EMBL/GenBank/DDBJ whole genome shotgun (WGS) entry which is preliminary data.</text>
</comment>
<dbReference type="PANTHER" id="PTHR33332">
    <property type="entry name" value="REVERSE TRANSCRIPTASE DOMAIN-CONTAINING PROTEIN"/>
    <property type="match status" value="1"/>
</dbReference>